<dbReference type="Pfam" id="PF00884">
    <property type="entry name" value="Sulfatase"/>
    <property type="match status" value="1"/>
</dbReference>
<keyword evidence="2" id="KW-0479">Metal-binding</keyword>
<comment type="caution">
    <text evidence="7">The sequence shown here is derived from an EMBL/GenBank/DDBJ whole genome shotgun (WGS) entry which is preliminary data.</text>
</comment>
<evidence type="ECO:0000256" key="1">
    <source>
        <dbReference type="ARBA" id="ARBA00008779"/>
    </source>
</evidence>
<sequence length="493" mass="54505">MKYSLFILLISATALAASWKPNIVFIMSDDQGYGDVSCYAEDAKIKTPAIDSLAAEGMRFTDAHSASSVCTPTRYGVLTGRYPWRTRLQSFVLQTKETKRADGSLKVGTDPLIEKEVLTVPGFLKQHGYNTAMVGKWHLGFQYRLAKGKKIDKNHQLKNAVPVGTKVIDGPIERGFDHFWGFHHAGEMRTWIEQDVVTENFDHPSQMLNRIAETSVQYIKSQTKQVPFFLYVPLNSPHGPTVPSQAWKGKSDINPYADFVMETDDAVGRILQALDEKGMKDNTIVFFTTDNGCSPHANIPQLLKAGHDPSAGLRGTKADIWEGGHRVPYLVRWPENIQAGAVSSEPICHNNLLATCAALLDQPLPVDAGVDSFSILPVLKGEKLSAATHPVIIHASVQGMFAIRQGDWKYIACKNSGGWSRGGDNKPAQLYHMKKAVDEQVNLIDSMPEKAKALRALLEKSVGDGFTVPGKKGRNDVEVVIDKKTKKKRKKQK</sequence>
<dbReference type="PROSITE" id="PS00523">
    <property type="entry name" value="SULFATASE_1"/>
    <property type="match status" value="1"/>
</dbReference>
<dbReference type="PANTHER" id="PTHR42693">
    <property type="entry name" value="ARYLSULFATASE FAMILY MEMBER"/>
    <property type="match status" value="1"/>
</dbReference>
<organism evidence="7 8">
    <name type="scientific">Oceaniferula marina</name>
    <dbReference type="NCBI Taxonomy" id="2748318"/>
    <lineage>
        <taxon>Bacteria</taxon>
        <taxon>Pseudomonadati</taxon>
        <taxon>Verrucomicrobiota</taxon>
        <taxon>Verrucomicrobiia</taxon>
        <taxon>Verrucomicrobiales</taxon>
        <taxon>Verrucomicrobiaceae</taxon>
        <taxon>Oceaniferula</taxon>
    </lineage>
</organism>
<evidence type="ECO:0000256" key="2">
    <source>
        <dbReference type="ARBA" id="ARBA00022723"/>
    </source>
</evidence>
<dbReference type="RefSeq" id="WP_178933808.1">
    <property type="nucleotide sequence ID" value="NZ_JACBAZ010000007.1"/>
</dbReference>
<dbReference type="EMBL" id="JACBAZ010000007">
    <property type="protein sequence ID" value="NWK56973.1"/>
    <property type="molecule type" value="Genomic_DNA"/>
</dbReference>
<dbReference type="Gene3D" id="3.30.1120.10">
    <property type="match status" value="1"/>
</dbReference>
<protein>
    <submittedName>
        <fullName evidence="7">Arylsulfatase</fullName>
    </submittedName>
</protein>
<keyword evidence="5" id="KW-0732">Signal</keyword>
<evidence type="ECO:0000313" key="7">
    <source>
        <dbReference type="EMBL" id="NWK56973.1"/>
    </source>
</evidence>
<evidence type="ECO:0000256" key="5">
    <source>
        <dbReference type="SAM" id="SignalP"/>
    </source>
</evidence>
<accession>A0A851GHG8</accession>
<dbReference type="PROSITE" id="PS00149">
    <property type="entry name" value="SULFATASE_2"/>
    <property type="match status" value="1"/>
</dbReference>
<gene>
    <name evidence="7" type="ORF">HW115_15225</name>
</gene>
<keyword evidence="3" id="KW-0378">Hydrolase</keyword>
<dbReference type="GO" id="GO:0046872">
    <property type="term" value="F:metal ion binding"/>
    <property type="evidence" value="ECO:0007669"/>
    <property type="project" value="UniProtKB-KW"/>
</dbReference>
<feature type="signal peptide" evidence="5">
    <location>
        <begin position="1"/>
        <end position="16"/>
    </location>
</feature>
<feature type="chain" id="PRO_5033035920" evidence="5">
    <location>
        <begin position="17"/>
        <end position="493"/>
    </location>
</feature>
<comment type="similarity">
    <text evidence="1">Belongs to the sulfatase family.</text>
</comment>
<dbReference type="InterPro" id="IPR024607">
    <property type="entry name" value="Sulfatase_CS"/>
</dbReference>
<dbReference type="SUPFAM" id="SSF53649">
    <property type="entry name" value="Alkaline phosphatase-like"/>
    <property type="match status" value="1"/>
</dbReference>
<dbReference type="PANTHER" id="PTHR42693:SF53">
    <property type="entry name" value="ENDO-4-O-SULFATASE"/>
    <property type="match status" value="1"/>
</dbReference>
<evidence type="ECO:0000256" key="4">
    <source>
        <dbReference type="ARBA" id="ARBA00022837"/>
    </source>
</evidence>
<dbReference type="AlphaFoldDB" id="A0A851GHG8"/>
<dbReference type="InterPro" id="IPR050738">
    <property type="entry name" value="Sulfatase"/>
</dbReference>
<dbReference type="InterPro" id="IPR017850">
    <property type="entry name" value="Alkaline_phosphatase_core_sf"/>
</dbReference>
<evidence type="ECO:0000256" key="3">
    <source>
        <dbReference type="ARBA" id="ARBA00022801"/>
    </source>
</evidence>
<keyword evidence="8" id="KW-1185">Reference proteome</keyword>
<dbReference type="Gene3D" id="3.40.720.10">
    <property type="entry name" value="Alkaline Phosphatase, subunit A"/>
    <property type="match status" value="1"/>
</dbReference>
<keyword evidence="4" id="KW-0106">Calcium</keyword>
<dbReference type="GO" id="GO:0004065">
    <property type="term" value="F:arylsulfatase activity"/>
    <property type="evidence" value="ECO:0007669"/>
    <property type="project" value="TreeGrafter"/>
</dbReference>
<reference evidence="7 8" key="1">
    <citation type="submission" date="2020-07" db="EMBL/GenBank/DDBJ databases">
        <title>Roseicoccus Jingziensis gen. nov., sp. nov., isolated from coastal seawater.</title>
        <authorList>
            <person name="Feng X."/>
        </authorList>
    </citation>
    <scope>NUCLEOTIDE SEQUENCE [LARGE SCALE GENOMIC DNA]</scope>
    <source>
        <strain evidence="7 8">N1E253</strain>
    </source>
</reference>
<evidence type="ECO:0000259" key="6">
    <source>
        <dbReference type="Pfam" id="PF00884"/>
    </source>
</evidence>
<dbReference type="InterPro" id="IPR000917">
    <property type="entry name" value="Sulfatase_N"/>
</dbReference>
<dbReference type="CDD" id="cd16143">
    <property type="entry name" value="ARS_like"/>
    <property type="match status" value="1"/>
</dbReference>
<evidence type="ECO:0000313" key="8">
    <source>
        <dbReference type="Proteomes" id="UP000557872"/>
    </source>
</evidence>
<proteinExistence type="inferred from homology"/>
<name>A0A851GHG8_9BACT</name>
<dbReference type="Proteomes" id="UP000557872">
    <property type="component" value="Unassembled WGS sequence"/>
</dbReference>
<feature type="domain" description="Sulfatase N-terminal" evidence="6">
    <location>
        <begin position="21"/>
        <end position="361"/>
    </location>
</feature>